<reference evidence="5" key="2">
    <citation type="journal article" date="2007" name="Science">
        <title>Draft genome sequence of the sexually transmitted pathogen Trichomonas vaginalis.</title>
        <authorList>
            <person name="Carlton J.M."/>
            <person name="Hirt R.P."/>
            <person name="Silva J.C."/>
            <person name="Delcher A.L."/>
            <person name="Schatz M."/>
            <person name="Zhao Q."/>
            <person name="Wortman J.R."/>
            <person name="Bidwell S.L."/>
            <person name="Alsmark U.C.M."/>
            <person name="Besteiro S."/>
            <person name="Sicheritz-Ponten T."/>
            <person name="Noel C.J."/>
            <person name="Dacks J.B."/>
            <person name="Foster P.G."/>
            <person name="Simillion C."/>
            <person name="Van de Peer Y."/>
            <person name="Miranda-Saavedra D."/>
            <person name="Barton G.J."/>
            <person name="Westrop G.D."/>
            <person name="Mueller S."/>
            <person name="Dessi D."/>
            <person name="Fiori P.L."/>
            <person name="Ren Q."/>
            <person name="Paulsen I."/>
            <person name="Zhang H."/>
            <person name="Bastida-Corcuera F.D."/>
            <person name="Simoes-Barbosa A."/>
            <person name="Brown M.T."/>
            <person name="Hayes R.D."/>
            <person name="Mukherjee M."/>
            <person name="Okumura C.Y."/>
            <person name="Schneider R."/>
            <person name="Smith A.J."/>
            <person name="Vanacova S."/>
            <person name="Villalvazo M."/>
            <person name="Haas B.J."/>
            <person name="Pertea M."/>
            <person name="Feldblyum T.V."/>
            <person name="Utterback T.R."/>
            <person name="Shu C.L."/>
            <person name="Osoegawa K."/>
            <person name="de Jong P.J."/>
            <person name="Hrdy I."/>
            <person name="Horvathova L."/>
            <person name="Zubacova Z."/>
            <person name="Dolezal P."/>
            <person name="Malik S.B."/>
            <person name="Logsdon J.M. Jr."/>
            <person name="Henze K."/>
            <person name="Gupta A."/>
            <person name="Wang C.C."/>
            <person name="Dunne R.L."/>
            <person name="Upcroft J.A."/>
            <person name="Upcroft P."/>
            <person name="White O."/>
            <person name="Salzberg S.L."/>
            <person name="Tang P."/>
            <person name="Chiu C.-H."/>
            <person name="Lee Y.-S."/>
            <person name="Embley T.M."/>
            <person name="Coombs G.H."/>
            <person name="Mottram J.C."/>
            <person name="Tachezy J."/>
            <person name="Fraser-Liggett C.M."/>
            <person name="Johnson P.J."/>
        </authorList>
    </citation>
    <scope>NUCLEOTIDE SEQUENCE [LARGE SCALE GENOMIC DNA]</scope>
    <source>
        <strain evidence="5">G3</strain>
    </source>
</reference>
<protein>
    <submittedName>
        <fullName evidence="5">RhoGAP domain containing protein</fullName>
    </submittedName>
</protein>
<dbReference type="GO" id="GO:0005096">
    <property type="term" value="F:GTPase activator activity"/>
    <property type="evidence" value="ECO:0000318"/>
    <property type="project" value="GO_Central"/>
</dbReference>
<accession>A2F8J5</accession>
<feature type="domain" description="WW" evidence="2">
    <location>
        <begin position="4"/>
        <end position="38"/>
    </location>
</feature>
<dbReference type="PANTHER" id="PTHR45876">
    <property type="entry name" value="FI04035P"/>
    <property type="match status" value="1"/>
</dbReference>
<dbReference type="InterPro" id="IPR008936">
    <property type="entry name" value="Rho_GTPase_activation_prot"/>
</dbReference>
<dbReference type="OMA" id="HKYFATH"/>
<feature type="compositionally biased region" description="Basic and acidic residues" evidence="1">
    <location>
        <begin position="44"/>
        <end position="66"/>
    </location>
</feature>
<proteinExistence type="predicted"/>
<dbReference type="PROSITE" id="PS50238">
    <property type="entry name" value="RHOGAP"/>
    <property type="match status" value="1"/>
</dbReference>
<dbReference type="InParanoid" id="A2F8J5"/>
<dbReference type="FunFam" id="1.25.40.530:FF:000014">
    <property type="entry name" value="RhoGAP domain containing protein"/>
    <property type="match status" value="1"/>
</dbReference>
<feature type="region of interest" description="Disordered" evidence="1">
    <location>
        <begin position="126"/>
        <end position="159"/>
    </location>
</feature>
<dbReference type="InterPro" id="IPR001202">
    <property type="entry name" value="WW_dom"/>
</dbReference>
<dbReference type="CDD" id="cd00159">
    <property type="entry name" value="RhoGAP"/>
    <property type="match status" value="1"/>
</dbReference>
<dbReference type="GO" id="GO:0007165">
    <property type="term" value="P:signal transduction"/>
    <property type="evidence" value="ECO:0007669"/>
    <property type="project" value="InterPro"/>
</dbReference>
<dbReference type="CDD" id="cd00201">
    <property type="entry name" value="WW"/>
    <property type="match status" value="1"/>
</dbReference>
<dbReference type="SUPFAM" id="SSF48350">
    <property type="entry name" value="GTPase activation domain, GAP"/>
    <property type="match status" value="1"/>
</dbReference>
<feature type="compositionally biased region" description="Low complexity" evidence="1">
    <location>
        <begin position="67"/>
        <end position="79"/>
    </location>
</feature>
<dbReference type="GO" id="GO:0005737">
    <property type="term" value="C:cytoplasm"/>
    <property type="evidence" value="ECO:0000318"/>
    <property type="project" value="GO_Central"/>
</dbReference>
<evidence type="ECO:0000259" key="3">
    <source>
        <dbReference type="PROSITE" id="PS50238"/>
    </source>
</evidence>
<dbReference type="Proteomes" id="UP000001542">
    <property type="component" value="Unassembled WGS sequence"/>
</dbReference>
<reference evidence="5" key="1">
    <citation type="submission" date="2006-10" db="EMBL/GenBank/DDBJ databases">
        <authorList>
            <person name="Amadeo P."/>
            <person name="Zhao Q."/>
            <person name="Wortman J."/>
            <person name="Fraser-Liggett C."/>
            <person name="Carlton J."/>
        </authorList>
    </citation>
    <scope>NUCLEOTIDE SEQUENCE</scope>
    <source>
        <strain evidence="5">G3</strain>
    </source>
</reference>
<gene>
    <name evidence="5" type="ORF">TVAG_492790</name>
</gene>
<dbReference type="AlphaFoldDB" id="A2F8J5"/>
<feature type="region of interest" description="Disordered" evidence="1">
    <location>
        <begin position="44"/>
        <end position="86"/>
    </location>
</feature>
<dbReference type="GO" id="GO:0005856">
    <property type="term" value="C:cytoskeleton"/>
    <property type="evidence" value="ECO:0007669"/>
    <property type="project" value="InterPro"/>
</dbReference>
<evidence type="ECO:0000313" key="6">
    <source>
        <dbReference type="Proteomes" id="UP000001542"/>
    </source>
</evidence>
<dbReference type="VEuPathDB" id="TrichDB:TVAG_492790"/>
<dbReference type="SMART" id="SM00324">
    <property type="entry name" value="RhoGAP"/>
    <property type="match status" value="1"/>
</dbReference>
<dbReference type="Gene3D" id="1.25.40.530">
    <property type="entry name" value="MyTH4 domain"/>
    <property type="match status" value="1"/>
</dbReference>
<dbReference type="Gene3D" id="1.10.555.10">
    <property type="entry name" value="Rho GTPase activation protein"/>
    <property type="match status" value="1"/>
</dbReference>
<dbReference type="Pfam" id="PF00784">
    <property type="entry name" value="MyTH4"/>
    <property type="match status" value="1"/>
</dbReference>
<dbReference type="OrthoDB" id="437889at2759"/>
<dbReference type="Pfam" id="PF00620">
    <property type="entry name" value="RhoGAP"/>
    <property type="match status" value="1"/>
</dbReference>
<organism evidence="5 6">
    <name type="scientific">Trichomonas vaginalis (strain ATCC PRA-98 / G3)</name>
    <dbReference type="NCBI Taxonomy" id="412133"/>
    <lineage>
        <taxon>Eukaryota</taxon>
        <taxon>Metamonada</taxon>
        <taxon>Parabasalia</taxon>
        <taxon>Trichomonadida</taxon>
        <taxon>Trichomonadidae</taxon>
        <taxon>Trichomonas</taxon>
    </lineage>
</organism>
<dbReference type="SMR" id="A2F8J5"/>
<evidence type="ECO:0000259" key="2">
    <source>
        <dbReference type="PROSITE" id="PS50020"/>
    </source>
</evidence>
<dbReference type="InterPro" id="IPR038185">
    <property type="entry name" value="MyTH4_dom_sf"/>
</dbReference>
<dbReference type="PANTHER" id="PTHR45876:SF8">
    <property type="entry name" value="FI04035P"/>
    <property type="match status" value="1"/>
</dbReference>
<dbReference type="KEGG" id="tva:4756589"/>
<dbReference type="RefSeq" id="XP_001311718.1">
    <property type="nucleotide sequence ID" value="XM_001311717.1"/>
</dbReference>
<feature type="compositionally biased region" description="Polar residues" evidence="1">
    <location>
        <begin position="143"/>
        <end position="154"/>
    </location>
</feature>
<dbReference type="InterPro" id="IPR000198">
    <property type="entry name" value="RhoGAP_dom"/>
</dbReference>
<dbReference type="InterPro" id="IPR000857">
    <property type="entry name" value="MyTH4_dom"/>
</dbReference>
<dbReference type="SMART" id="SM00139">
    <property type="entry name" value="MyTH4"/>
    <property type="match status" value="1"/>
</dbReference>
<sequence>MEEEEEGPSYYAYYDQENETYYYFNNQTKETCWIYPTDGDVLDPRTGDIFPDPDKAEPEPYGRRSSYDSSDINSVSNSSKMNRSTVAWTPRPRFSTLILNCGSSSTFKVSIPEEVLRYDPKYHRAQEAGQVITNDSESKDDSGGTSEENSTDPNLSAKPRIFSYDQKFPRKQQKSINLSSNSNYMDTKIRESASGGIALQDFAREHFKKAHRGFSRQSVSMDTLTSYEKECISEPLLSNLPDSLQKSAIHMFKQILEYTGANGKQRNDNASVELVRTVLKDDRLIDECYFQLIKQTNGNPHKDILGYTWELFCIIATIFPCSKDVEVWIQAHIASSISNEDTKIRLLCTFTYIRFTSRCSTGETMQNVTDAYIKEIPIHYRTTNLTFGVSLYELMWGQRRIMPQCPLPYFLVQIIRALIDAGAFTREGIFHITGNIKIVDELERAINMGDVVLDTADVDDLASLLKRFFRELVGRVVPQSEIGYMAQSIKDGTAIDFAANLPPVKSITLAYLVGFLQELVQHQDKTHMSLKKLAALWAPNIMQEDLKNPNNIIVSEKFLETLITNWDVSDVYPYKGQLL</sequence>
<dbReference type="VEuPathDB" id="TrichDB:TVAGG3_0903230"/>
<dbReference type="PROSITE" id="PS50020">
    <property type="entry name" value="WW_DOMAIN_2"/>
    <property type="match status" value="1"/>
</dbReference>
<dbReference type="FunFam" id="1.10.555.10:FF:000045">
    <property type="entry name" value="RhoGAP domain containing protein"/>
    <property type="match status" value="1"/>
</dbReference>
<keyword evidence="6" id="KW-1185">Reference proteome</keyword>
<evidence type="ECO:0000256" key="1">
    <source>
        <dbReference type="SAM" id="MobiDB-lite"/>
    </source>
</evidence>
<evidence type="ECO:0000313" key="5">
    <source>
        <dbReference type="EMBL" id="EAX98788.1"/>
    </source>
</evidence>
<feature type="domain" description="Rho-GAP" evidence="3">
    <location>
        <begin position="389"/>
        <end position="570"/>
    </location>
</feature>
<dbReference type="PROSITE" id="PS51016">
    <property type="entry name" value="MYTH4"/>
    <property type="match status" value="1"/>
</dbReference>
<dbReference type="EMBL" id="DS113662">
    <property type="protein sequence ID" value="EAX98788.1"/>
    <property type="molecule type" value="Genomic_DNA"/>
</dbReference>
<evidence type="ECO:0000259" key="4">
    <source>
        <dbReference type="PROSITE" id="PS51016"/>
    </source>
</evidence>
<name>A2F8J5_TRIV3</name>
<feature type="domain" description="MyTH4" evidence="4">
    <location>
        <begin position="227"/>
        <end position="377"/>
    </location>
</feature>